<dbReference type="EMBL" id="CAJNJQ010000890">
    <property type="protein sequence ID" value="CAE7106880.1"/>
    <property type="molecule type" value="Genomic_DNA"/>
</dbReference>
<evidence type="ECO:0000313" key="2">
    <source>
        <dbReference type="Proteomes" id="UP000663827"/>
    </source>
</evidence>
<name>A0A8H3DYF8_9AGAM</name>
<accession>A0A8H3DYF8</accession>
<proteinExistence type="predicted"/>
<dbReference type="AlphaFoldDB" id="A0A8H3DYF8"/>
<dbReference type="Proteomes" id="UP000663827">
    <property type="component" value="Unassembled WGS sequence"/>
</dbReference>
<evidence type="ECO:0000313" key="1">
    <source>
        <dbReference type="EMBL" id="CAE7106880.1"/>
    </source>
</evidence>
<organism evidence="1 2">
    <name type="scientific">Rhizoctonia solani</name>
    <dbReference type="NCBI Taxonomy" id="456999"/>
    <lineage>
        <taxon>Eukaryota</taxon>
        <taxon>Fungi</taxon>
        <taxon>Dikarya</taxon>
        <taxon>Basidiomycota</taxon>
        <taxon>Agaricomycotina</taxon>
        <taxon>Agaricomycetes</taxon>
        <taxon>Cantharellales</taxon>
        <taxon>Ceratobasidiaceae</taxon>
        <taxon>Rhizoctonia</taxon>
    </lineage>
</organism>
<comment type="caution">
    <text evidence="1">The sequence shown here is derived from an EMBL/GenBank/DDBJ whole genome shotgun (WGS) entry which is preliminary data.</text>
</comment>
<protein>
    <submittedName>
        <fullName evidence="1">Uncharacterized protein</fullName>
    </submittedName>
</protein>
<sequence>MQDLPIHPRANFGYHMLADPTYTLTDSLSVPPIEIRQEGNVESVPVHHIPNARLGKMGRFIIYIFFPALYDREQRKQSQSPNAVGDGYMELLYNHAVREATDLVIPQDLRRNWAATYEDELFRAGPPRNRNERRGQLARLARLHTERIVPGHLFVAWFQEIKRLCGVADELEFARGIFLVVDGKGFKENNLSSHHPPLEALADDGTPLNYAAISQDISHLLCFYDHSEGNLINPHNPRTAAIEAIFENFFVSANFAQGEWYLDIATNISGSIADTGQPVCLFINSDLHPEILHHFTGEPLDECARWVRRHSRGYVRDTVAHISKFAGLHQTFVPCLDNGATKFQAYTTEKAVTYRPDFEKKAIRTSPAMCLQHWDRESKEHFRRLADVYMNASQAHTAAVRFETRIPFSEYPYVHLHISARALRPWLFWVRNTAFWGFKWRRLNANWNVLEEICSAEKARSNFALRRLREVGSLLILLVYMTNALVNRPDDGGSFDEVHDAGCIHEIINGEPVAVVPLGYYTIHSLIFPSREHIDRKLPRVSKMRTISLEKVIYLFATTKDERNDLHVLRLFRNTRKRQGEDIGEEEPWRIAPQMPPRVTYPHTSNKQRVTLSLPGPVPNTLDALLPDEELYEPYSSEEEGHEIREHAPELSRQVARVIYTYPMQIFAKFPNRRNGLGSWCCLTHAQRSNAGFDLFSDASAPSRIFVAWNNFGRDGVRWDSTLTALFPSIQEFEQMGKIQGLSLLSVRKDWNTILAGLSPDGEQRTINVAKDFVSRHWKWLPFYTKKKLWVTGEPAPTRESRQMGPVKGGPWVVFNPRFND</sequence>
<reference evidence="1" key="1">
    <citation type="submission" date="2021-01" db="EMBL/GenBank/DDBJ databases">
        <authorList>
            <person name="Kaushik A."/>
        </authorList>
    </citation>
    <scope>NUCLEOTIDE SEQUENCE</scope>
    <source>
        <strain evidence="1">AG5</strain>
    </source>
</reference>
<gene>
    <name evidence="1" type="ORF">RDB_LOCUS45042</name>
</gene>